<protein>
    <submittedName>
        <fullName evidence="2">CYTH domain-containing protein</fullName>
    </submittedName>
</protein>
<dbReference type="eggNOG" id="ENOG502QUVI">
    <property type="taxonomic scope" value="Eukaryota"/>
</dbReference>
<organism evidence="2 3">
    <name type="scientific">Batrachochytrium dendrobatidis (strain JEL423)</name>
    <dbReference type="NCBI Taxonomy" id="403673"/>
    <lineage>
        <taxon>Eukaryota</taxon>
        <taxon>Fungi</taxon>
        <taxon>Fungi incertae sedis</taxon>
        <taxon>Chytridiomycota</taxon>
        <taxon>Chytridiomycota incertae sedis</taxon>
        <taxon>Chytridiomycetes</taxon>
        <taxon>Rhizophydiales</taxon>
        <taxon>Rhizophydiales incertae sedis</taxon>
        <taxon>Batrachochytrium</taxon>
    </lineage>
</organism>
<dbReference type="SMART" id="SM01118">
    <property type="entry name" value="CYTH"/>
    <property type="match status" value="1"/>
</dbReference>
<evidence type="ECO:0000313" key="3">
    <source>
        <dbReference type="Proteomes" id="UP000077115"/>
    </source>
</evidence>
<dbReference type="GO" id="GO:0016462">
    <property type="term" value="F:pyrophosphatase activity"/>
    <property type="evidence" value="ECO:0007669"/>
    <property type="project" value="UniProtKB-ARBA"/>
</dbReference>
<evidence type="ECO:0000313" key="2">
    <source>
        <dbReference type="EMBL" id="OAJ38681.1"/>
    </source>
</evidence>
<accession>A0A177WH50</accession>
<dbReference type="AlphaFoldDB" id="A0A177WH50"/>
<dbReference type="PROSITE" id="PS51707">
    <property type="entry name" value="CYTH"/>
    <property type="match status" value="1"/>
</dbReference>
<dbReference type="EMBL" id="DS022302">
    <property type="protein sequence ID" value="OAJ38681.1"/>
    <property type="molecule type" value="Genomic_DNA"/>
</dbReference>
<reference evidence="2 3" key="2">
    <citation type="submission" date="2016-05" db="EMBL/GenBank/DDBJ databases">
        <title>Lineage-specific infection strategies underlie the spectrum of fungal disease in amphibians.</title>
        <authorList>
            <person name="Cuomo C.A."/>
            <person name="Farrer R.A."/>
            <person name="James T."/>
            <person name="Longcore J."/>
            <person name="Birren B."/>
        </authorList>
    </citation>
    <scope>NUCLEOTIDE SEQUENCE [LARGE SCALE GENOMIC DNA]</scope>
    <source>
        <strain evidence="2 3">JEL423</strain>
    </source>
</reference>
<sequence length="214" mass="24767">MEIELKLRLESKQVHTAVIDLFHELSSEATFLGTDSQENYFLDGPSRDFEKIRRTFRLRRNQRWDPVSDTKTPKSVVTLKGKGRINSGVSINEELEEPIQDELLDQLVENPSMFPQLAHKHKLFQVVFDEHPEATALQVIGSFKTLRTMFEWKNLKLEIDETTYAFGTAFEIEVETEDFQRAKDLLLPFLTSKGIAYGYSQRSKFANMKFGSIL</sequence>
<dbReference type="Pfam" id="PF01928">
    <property type="entry name" value="CYTH"/>
    <property type="match status" value="1"/>
</dbReference>
<name>A0A177WH50_BATDL</name>
<dbReference type="OrthoDB" id="2160189at2759"/>
<proteinExistence type="predicted"/>
<feature type="domain" description="CYTH" evidence="1">
    <location>
        <begin position="1"/>
        <end position="212"/>
    </location>
</feature>
<evidence type="ECO:0000259" key="1">
    <source>
        <dbReference type="PROSITE" id="PS51707"/>
    </source>
</evidence>
<dbReference type="InterPro" id="IPR023577">
    <property type="entry name" value="CYTH_domain"/>
</dbReference>
<dbReference type="Proteomes" id="UP000077115">
    <property type="component" value="Unassembled WGS sequence"/>
</dbReference>
<dbReference type="Gene3D" id="2.40.320.10">
    <property type="entry name" value="Hypothetical Protein Pfu-838710-001"/>
    <property type="match status" value="1"/>
</dbReference>
<gene>
    <name evidence="2" type="ORF">BDEG_22589</name>
</gene>
<dbReference type="VEuPathDB" id="FungiDB:BDEG_22589"/>
<dbReference type="PANTHER" id="PTHR34948">
    <property type="entry name" value="OS08G0299200 PROTEIN"/>
    <property type="match status" value="1"/>
</dbReference>
<dbReference type="PANTHER" id="PTHR34948:SF2">
    <property type="entry name" value="TRIPHOSPHATE TUNNEL METALLOENZYME 3"/>
    <property type="match status" value="1"/>
</dbReference>
<dbReference type="SUPFAM" id="SSF55154">
    <property type="entry name" value="CYTH-like phosphatases"/>
    <property type="match status" value="1"/>
</dbReference>
<reference evidence="2 3" key="1">
    <citation type="submission" date="2006-10" db="EMBL/GenBank/DDBJ databases">
        <title>The Genome Sequence of Batrachochytrium dendrobatidis JEL423.</title>
        <authorList>
            <consortium name="The Broad Institute Genome Sequencing Platform"/>
            <person name="Birren B."/>
            <person name="Lander E."/>
            <person name="Galagan J."/>
            <person name="Cuomo C."/>
            <person name="Devon K."/>
            <person name="Jaffe D."/>
            <person name="Butler J."/>
            <person name="Alvarez P."/>
            <person name="Gnerre S."/>
            <person name="Grabherr M."/>
            <person name="Kleber M."/>
            <person name="Mauceli E."/>
            <person name="Brockman W."/>
            <person name="Young S."/>
            <person name="LaButti K."/>
            <person name="Sykes S."/>
            <person name="DeCaprio D."/>
            <person name="Crawford M."/>
            <person name="Koehrsen M."/>
            <person name="Engels R."/>
            <person name="Montgomery P."/>
            <person name="Pearson M."/>
            <person name="Howarth C."/>
            <person name="Larson L."/>
            <person name="White J."/>
            <person name="O'Leary S."/>
            <person name="Kodira C."/>
            <person name="Zeng Q."/>
            <person name="Yandava C."/>
            <person name="Alvarado L."/>
            <person name="Longcore J."/>
            <person name="James T."/>
        </authorList>
    </citation>
    <scope>NUCLEOTIDE SEQUENCE [LARGE SCALE GENOMIC DNA]</scope>
    <source>
        <strain evidence="2 3">JEL423</strain>
    </source>
</reference>
<dbReference type="InterPro" id="IPR033469">
    <property type="entry name" value="CYTH-like_dom_sf"/>
</dbReference>